<dbReference type="InterPro" id="IPR042070">
    <property type="entry name" value="PucR_C-HTH_sf"/>
</dbReference>
<comment type="caution">
    <text evidence="5">The sequence shown here is derived from an EMBL/GenBank/DDBJ whole genome shotgun (WGS) entry which is preliminary data.</text>
</comment>
<protein>
    <submittedName>
        <fullName evidence="5">Helix-turn-helix domain-containing protein</fullName>
    </submittedName>
</protein>
<dbReference type="EMBL" id="JAHKNI010000006">
    <property type="protein sequence ID" value="MBU3063946.1"/>
    <property type="molecule type" value="Genomic_DNA"/>
</dbReference>
<comment type="similarity">
    <text evidence="1">Belongs to the CdaR family.</text>
</comment>
<evidence type="ECO:0000256" key="1">
    <source>
        <dbReference type="ARBA" id="ARBA00006754"/>
    </source>
</evidence>
<keyword evidence="6" id="KW-1185">Reference proteome</keyword>
<dbReference type="InterPro" id="IPR008599">
    <property type="entry name" value="Diacid_rec"/>
</dbReference>
<dbReference type="PANTHER" id="PTHR33744:SF15">
    <property type="entry name" value="CARBOHYDRATE DIACID REGULATOR"/>
    <property type="match status" value="1"/>
</dbReference>
<evidence type="ECO:0000313" key="5">
    <source>
        <dbReference type="EMBL" id="MBU3063946.1"/>
    </source>
</evidence>
<sequence>MASSVLTTDLAREIAAETTRILGRNVLITDDDAMVIGSGDPGRLGSVHEASVGVLATGTAASHDSAQASALIGVLPGITMPIVLDGAVVGTVGITGPPGQVTQLGQLVQRQTEILLRESLYQRTRLLRENRLAQLVRDIALFDPRVVDEQIVLAGAAELGYDLAHERVSLVFEVQPGAARQPSASRTIAEIFDARADIVAEMAVGRYAVLHRPRKGGTDSPAGRGRRAAELLRRRYEIVVHVGIGGTGSGVVGIADSLADASAALRLGSPRSGADIAIADIADLRVLQLLDAAGHGARARFTDAQLARLVIEPDYAALRDSLIAWCESGFNLVGTAARLSIHRNTVVYRLDKIAALTGRNPRDPKIAVAMYLACLV</sequence>
<dbReference type="Pfam" id="PF17853">
    <property type="entry name" value="GGDEF_2"/>
    <property type="match status" value="1"/>
</dbReference>
<feature type="domain" description="CdaR GGDEF-like" evidence="4">
    <location>
        <begin position="148"/>
        <end position="267"/>
    </location>
</feature>
<evidence type="ECO:0000313" key="6">
    <source>
        <dbReference type="Proteomes" id="UP000733379"/>
    </source>
</evidence>
<accession>A0ABS6B2H0</accession>
<evidence type="ECO:0000259" key="3">
    <source>
        <dbReference type="Pfam" id="PF13556"/>
    </source>
</evidence>
<feature type="domain" description="PucR C-terminal helix-turn-helix" evidence="3">
    <location>
        <begin position="318"/>
        <end position="375"/>
    </location>
</feature>
<dbReference type="InterPro" id="IPR051448">
    <property type="entry name" value="CdaR-like_regulators"/>
</dbReference>
<dbReference type="Pfam" id="PF05651">
    <property type="entry name" value="Diacid_rec"/>
    <property type="match status" value="1"/>
</dbReference>
<gene>
    <name evidence="5" type="ORF">KO481_20735</name>
</gene>
<dbReference type="PANTHER" id="PTHR33744">
    <property type="entry name" value="CARBOHYDRATE DIACID REGULATOR"/>
    <property type="match status" value="1"/>
</dbReference>
<feature type="domain" description="Putative sugar diacid recognition" evidence="2">
    <location>
        <begin position="6"/>
        <end position="138"/>
    </location>
</feature>
<evidence type="ECO:0000259" key="2">
    <source>
        <dbReference type="Pfam" id="PF05651"/>
    </source>
</evidence>
<dbReference type="Pfam" id="PF13556">
    <property type="entry name" value="HTH_30"/>
    <property type="match status" value="1"/>
</dbReference>
<name>A0ABS6B2H0_9NOCA</name>
<dbReference type="InterPro" id="IPR041522">
    <property type="entry name" value="CdaR_GGDEF"/>
</dbReference>
<evidence type="ECO:0000259" key="4">
    <source>
        <dbReference type="Pfam" id="PF17853"/>
    </source>
</evidence>
<dbReference type="Proteomes" id="UP000733379">
    <property type="component" value="Unassembled WGS sequence"/>
</dbReference>
<organism evidence="5 6">
    <name type="scientific">Nocardia albiluteola</name>
    <dbReference type="NCBI Taxonomy" id="2842303"/>
    <lineage>
        <taxon>Bacteria</taxon>
        <taxon>Bacillati</taxon>
        <taxon>Actinomycetota</taxon>
        <taxon>Actinomycetes</taxon>
        <taxon>Mycobacteriales</taxon>
        <taxon>Nocardiaceae</taxon>
        <taxon>Nocardia</taxon>
    </lineage>
</organism>
<dbReference type="RefSeq" id="WP_215918835.1">
    <property type="nucleotide sequence ID" value="NZ_JAHKNI010000006.1"/>
</dbReference>
<reference evidence="5 6" key="1">
    <citation type="submission" date="2021-06" db="EMBL/GenBank/DDBJ databases">
        <title>Actinomycetes sequencing.</title>
        <authorList>
            <person name="Shan Q."/>
        </authorList>
    </citation>
    <scope>NUCLEOTIDE SEQUENCE [LARGE SCALE GENOMIC DNA]</scope>
    <source>
        <strain evidence="5 6">NEAU-G5</strain>
    </source>
</reference>
<dbReference type="Gene3D" id="1.10.10.2840">
    <property type="entry name" value="PucR C-terminal helix-turn-helix domain"/>
    <property type="match status" value="1"/>
</dbReference>
<dbReference type="InterPro" id="IPR025736">
    <property type="entry name" value="PucR_C-HTH_dom"/>
</dbReference>
<proteinExistence type="inferred from homology"/>